<sequence>MPSMIMEVVGVLFIAIGLILTFIEIKGNFPSFYGFGQNSIGKNAVGIIAAGIALIFFRNGIDSIDSIATYGVFLAIELVVIVAYFLIRKKFTKEDKHLRTN</sequence>
<evidence type="ECO:0000256" key="1">
    <source>
        <dbReference type="SAM" id="Phobius"/>
    </source>
</evidence>
<organism evidence="3">
    <name type="scientific">Clostridioides difficile</name>
    <name type="common">Peptoclostridium difficile</name>
    <dbReference type="NCBI Taxonomy" id="1496"/>
    <lineage>
        <taxon>Bacteria</taxon>
        <taxon>Bacillati</taxon>
        <taxon>Bacillota</taxon>
        <taxon>Clostridia</taxon>
        <taxon>Peptostreptococcales</taxon>
        <taxon>Peptostreptococcaceae</taxon>
        <taxon>Clostridioides</taxon>
    </lineage>
</organism>
<dbReference type="EMBL" id="CAAJVP010000007">
    <property type="protein sequence ID" value="VHY05912.1"/>
    <property type="molecule type" value="Genomic_DNA"/>
</dbReference>
<gene>
    <name evidence="4" type="ORF">BN1095_490001</name>
    <name evidence="2" type="ORF">BN1096_240011</name>
    <name evidence="3" type="ORF">BN1097_230011</name>
    <name evidence="6" type="ORF">SAMEA1402366_01780</name>
    <name evidence="5" type="ORF">SAMEA1402399_01862</name>
</gene>
<evidence type="ECO:0000313" key="5">
    <source>
        <dbReference type="EMBL" id="VFD31920.1"/>
    </source>
</evidence>
<dbReference type="EMBL" id="LK932358">
    <property type="protein sequence ID" value="CDS83922.1"/>
    <property type="molecule type" value="Genomic_DNA"/>
</dbReference>
<evidence type="ECO:0000313" key="2">
    <source>
        <dbReference type="EMBL" id="CDS83817.1"/>
    </source>
</evidence>
<feature type="transmembrane region" description="Helical" evidence="1">
    <location>
        <begin position="6"/>
        <end position="23"/>
    </location>
</feature>
<dbReference type="GeneID" id="66353139"/>
<feature type="transmembrane region" description="Helical" evidence="1">
    <location>
        <begin position="67"/>
        <end position="87"/>
    </location>
</feature>
<dbReference type="Proteomes" id="UP000411588">
    <property type="component" value="Unassembled WGS sequence"/>
</dbReference>
<dbReference type="AlphaFoldDB" id="A0A031WGB4"/>
<keyword evidence="1" id="KW-0812">Transmembrane</keyword>
<keyword evidence="1" id="KW-1133">Transmembrane helix</keyword>
<name>A0A031WGB4_CLODI</name>
<dbReference type="EMBL" id="LK933171">
    <property type="protein sequence ID" value="CDT46295.1"/>
    <property type="molecule type" value="Genomic_DNA"/>
</dbReference>
<proteinExistence type="predicted"/>
<evidence type="ECO:0000313" key="4">
    <source>
        <dbReference type="EMBL" id="CDT46295.1"/>
    </source>
</evidence>
<feature type="transmembrane region" description="Helical" evidence="1">
    <location>
        <begin position="44"/>
        <end position="61"/>
    </location>
</feature>
<dbReference type="EMBL" id="CAADAN010000005">
    <property type="protein sequence ID" value="VFD31920.1"/>
    <property type="molecule type" value="Genomic_DNA"/>
</dbReference>
<evidence type="ECO:0000313" key="7">
    <source>
        <dbReference type="Proteomes" id="UP000372533"/>
    </source>
</evidence>
<evidence type="ECO:0000313" key="8">
    <source>
        <dbReference type="Proteomes" id="UP000411588"/>
    </source>
</evidence>
<dbReference type="RefSeq" id="WP_003440146.1">
    <property type="nucleotide sequence ID" value="NZ_BBYB01000015.1"/>
</dbReference>
<dbReference type="EMBL" id="LK932474">
    <property type="protein sequence ID" value="CDS83817.1"/>
    <property type="molecule type" value="Genomic_DNA"/>
</dbReference>
<evidence type="ECO:0000313" key="6">
    <source>
        <dbReference type="EMBL" id="VHY05912.1"/>
    </source>
</evidence>
<evidence type="ECO:0000313" key="3">
    <source>
        <dbReference type="EMBL" id="CDS83922.1"/>
    </source>
</evidence>
<reference evidence="6 7" key="2">
    <citation type="submission" date="2019-04" db="EMBL/GenBank/DDBJ databases">
        <authorList>
            <consortium name="Pathogen Informatics"/>
        </authorList>
    </citation>
    <scope>NUCLEOTIDE SEQUENCE [LARGE SCALE GENOMIC DNA]</scope>
    <source>
        <strain evidence="5">Clo34</strain>
        <strain evidence="8">clo34</strain>
        <strain evidence="7">tl291</strain>
        <strain evidence="6">Tl291</strain>
    </source>
</reference>
<reference evidence="3" key="1">
    <citation type="submission" date="2014-07" db="EMBL/GenBank/DDBJ databases">
        <authorList>
            <person name="Monot Marc"/>
        </authorList>
    </citation>
    <scope>NUCLEOTIDE SEQUENCE</scope>
    <source>
        <strain evidence="4">7032989</strain>
        <strain evidence="3">7032994</strain>
    </source>
</reference>
<accession>A0A031WGB4</accession>
<protein>
    <submittedName>
        <fullName evidence="5">Membrane protein</fullName>
    </submittedName>
</protein>
<keyword evidence="1" id="KW-0472">Membrane</keyword>
<dbReference type="Proteomes" id="UP000372533">
    <property type="component" value="Unassembled WGS sequence"/>
</dbReference>